<evidence type="ECO:0000313" key="3">
    <source>
        <dbReference type="Proteomes" id="UP001210925"/>
    </source>
</evidence>
<dbReference type="SUPFAM" id="SSF52833">
    <property type="entry name" value="Thioredoxin-like"/>
    <property type="match status" value="1"/>
</dbReference>
<evidence type="ECO:0008006" key="4">
    <source>
        <dbReference type="Google" id="ProtNLM"/>
    </source>
</evidence>
<reference evidence="2" key="1">
    <citation type="submission" date="2020-05" db="EMBL/GenBank/DDBJ databases">
        <title>Phylogenomic resolution of chytrid fungi.</title>
        <authorList>
            <person name="Stajich J.E."/>
            <person name="Amses K."/>
            <person name="Simmons R."/>
            <person name="Seto K."/>
            <person name="Myers J."/>
            <person name="Bonds A."/>
            <person name="Quandt C.A."/>
            <person name="Barry K."/>
            <person name="Liu P."/>
            <person name="Grigoriev I."/>
            <person name="Longcore J.E."/>
            <person name="James T.Y."/>
        </authorList>
    </citation>
    <scope>NUCLEOTIDE SEQUENCE</scope>
    <source>
        <strain evidence="2">PLAUS21</strain>
    </source>
</reference>
<keyword evidence="3" id="KW-1185">Reference proteome</keyword>
<evidence type="ECO:0000313" key="2">
    <source>
        <dbReference type="EMBL" id="KAJ3252595.1"/>
    </source>
</evidence>
<feature type="compositionally biased region" description="Polar residues" evidence="1">
    <location>
        <begin position="261"/>
        <end position="271"/>
    </location>
</feature>
<dbReference type="AlphaFoldDB" id="A0AAD5Y522"/>
<dbReference type="EMBL" id="JADGKB010000136">
    <property type="protein sequence ID" value="KAJ3252595.1"/>
    <property type="molecule type" value="Genomic_DNA"/>
</dbReference>
<name>A0AAD5Y522_9FUNG</name>
<feature type="compositionally biased region" description="Basic and acidic residues" evidence="1">
    <location>
        <begin position="409"/>
        <end position="418"/>
    </location>
</feature>
<feature type="compositionally biased region" description="Basic and acidic residues" evidence="1">
    <location>
        <begin position="510"/>
        <end position="519"/>
    </location>
</feature>
<dbReference type="CDD" id="cd02947">
    <property type="entry name" value="TRX_family"/>
    <property type="match status" value="1"/>
</dbReference>
<accession>A0AAD5Y522</accession>
<dbReference type="InterPro" id="IPR036249">
    <property type="entry name" value="Thioredoxin-like_sf"/>
</dbReference>
<organism evidence="2 3">
    <name type="scientific">Boothiomyces macroporosus</name>
    <dbReference type="NCBI Taxonomy" id="261099"/>
    <lineage>
        <taxon>Eukaryota</taxon>
        <taxon>Fungi</taxon>
        <taxon>Fungi incertae sedis</taxon>
        <taxon>Chytridiomycota</taxon>
        <taxon>Chytridiomycota incertae sedis</taxon>
        <taxon>Chytridiomycetes</taxon>
        <taxon>Rhizophydiales</taxon>
        <taxon>Terramycetaceae</taxon>
        <taxon>Boothiomyces</taxon>
    </lineage>
</organism>
<sequence>MDWKEQDSIEEFKASISTGLVLCLFTYFQYHSDVRIIPPKLQQDGVKCIRVDTVNIPEIASKYNIKDFPSFQFFFDSHPVGELVKETEKLWDVYKQALALNNQFRVASSIVNFIILLRYTGLVVCLFFRNNELVNETISISSTHSKVKLIGVDLNMNGMDELLDMYPIPSCPCYMLFQHAKKLDIEIVTFEQLLEKLDVYEKHDIVGLFQHPKKERVASKSRISKENSITEQTLESKPDINVEIQWLKPNSDPVKTRKRSTSLPKQQNPLEESQPEDVNIYVRNVLERSESRVEKLKNSSANNSEKSPRLQKTLISVAEQTLFTENSAPLSSSAHSALPFTESSAPLPLADIPIEISVTADSSDALFLENAVKDHSVNIEQMVFNCQGLKYFADCMVEKKRQPSFTKSTIEKSSKSLKENQPNYNLGGSELKSFSSVSSGLDPTSSSRRQSASKSSASSLEKSNGNLYTFTSERSSSTNLDPNSKSVNALNTSKSNGALSSPKTITKSNITKEHSRVKSNESVNNLIIKGKAN</sequence>
<feature type="region of interest" description="Disordered" evidence="1">
    <location>
        <begin position="251"/>
        <end position="277"/>
    </location>
</feature>
<feature type="compositionally biased region" description="Polar residues" evidence="1">
    <location>
        <begin position="464"/>
        <end position="509"/>
    </location>
</feature>
<proteinExistence type="predicted"/>
<feature type="compositionally biased region" description="Polar residues" evidence="1">
    <location>
        <begin position="419"/>
        <end position="444"/>
    </location>
</feature>
<dbReference type="Proteomes" id="UP001210925">
    <property type="component" value="Unassembled WGS sequence"/>
</dbReference>
<comment type="caution">
    <text evidence="2">The sequence shown here is derived from an EMBL/GenBank/DDBJ whole genome shotgun (WGS) entry which is preliminary data.</text>
</comment>
<evidence type="ECO:0000256" key="1">
    <source>
        <dbReference type="SAM" id="MobiDB-lite"/>
    </source>
</evidence>
<gene>
    <name evidence="2" type="ORF">HK103_001394</name>
</gene>
<feature type="region of interest" description="Disordered" evidence="1">
    <location>
        <begin position="403"/>
        <end position="533"/>
    </location>
</feature>
<feature type="compositionally biased region" description="Low complexity" evidence="1">
    <location>
        <begin position="445"/>
        <end position="463"/>
    </location>
</feature>
<protein>
    <recommendedName>
        <fullName evidence="4">Thioredoxin domain-containing protein</fullName>
    </recommendedName>
</protein>
<dbReference type="Gene3D" id="3.40.30.10">
    <property type="entry name" value="Glutaredoxin"/>
    <property type="match status" value="1"/>
</dbReference>